<dbReference type="Proteomes" id="UP000630615">
    <property type="component" value="Unassembled WGS sequence"/>
</dbReference>
<keyword evidence="2" id="KW-1185">Reference proteome</keyword>
<comment type="caution">
    <text evidence="1">The sequence shown here is derived from an EMBL/GenBank/DDBJ whole genome shotgun (WGS) entry which is preliminary data.</text>
</comment>
<proteinExistence type="predicted"/>
<dbReference type="EMBL" id="BMKI01000001">
    <property type="protein sequence ID" value="GGC77938.1"/>
    <property type="molecule type" value="Genomic_DNA"/>
</dbReference>
<dbReference type="RefSeq" id="WP_088268368.1">
    <property type="nucleotide sequence ID" value="NZ_BMKI01000001.1"/>
</dbReference>
<accession>A0ABQ1NIE0</accession>
<sequence>MSRELCYERIKKYITNSISRNISKEKVIYHDELEKLGFEDPISEYEAIPEEYKSAKWMKSKNK</sequence>
<protein>
    <submittedName>
        <fullName evidence="1">Uncharacterized protein</fullName>
    </submittedName>
</protein>
<evidence type="ECO:0000313" key="1">
    <source>
        <dbReference type="EMBL" id="GGC77938.1"/>
    </source>
</evidence>
<gene>
    <name evidence="1" type="ORF">GCM10011573_04480</name>
</gene>
<reference evidence="2" key="1">
    <citation type="journal article" date="2019" name="Int. J. Syst. Evol. Microbiol.">
        <title>The Global Catalogue of Microorganisms (GCM) 10K type strain sequencing project: providing services to taxonomists for standard genome sequencing and annotation.</title>
        <authorList>
            <consortium name="The Broad Institute Genomics Platform"/>
            <consortium name="The Broad Institute Genome Sequencing Center for Infectious Disease"/>
            <person name="Wu L."/>
            <person name="Ma J."/>
        </authorList>
    </citation>
    <scope>NUCLEOTIDE SEQUENCE [LARGE SCALE GENOMIC DNA]</scope>
    <source>
        <strain evidence="2">CGMCC 1.15942</strain>
    </source>
</reference>
<evidence type="ECO:0000313" key="2">
    <source>
        <dbReference type="Proteomes" id="UP000630615"/>
    </source>
</evidence>
<name>A0ABQ1NIE0_9ENTE</name>
<organism evidence="1 2">
    <name type="scientific">Enterococcus wangshanyuanii</name>
    <dbReference type="NCBI Taxonomy" id="2005703"/>
    <lineage>
        <taxon>Bacteria</taxon>
        <taxon>Bacillati</taxon>
        <taxon>Bacillota</taxon>
        <taxon>Bacilli</taxon>
        <taxon>Lactobacillales</taxon>
        <taxon>Enterococcaceae</taxon>
        <taxon>Enterococcus</taxon>
    </lineage>
</organism>